<dbReference type="PANTHER" id="PTHR43537">
    <property type="entry name" value="TRANSCRIPTIONAL REGULATOR, GNTR FAMILY"/>
    <property type="match status" value="1"/>
</dbReference>
<feature type="domain" description="HTH gntR-type" evidence="4">
    <location>
        <begin position="15"/>
        <end position="82"/>
    </location>
</feature>
<organism evidence="5">
    <name type="scientific">uncultured Actinomycetospora sp</name>
    <dbReference type="NCBI Taxonomy" id="1135996"/>
    <lineage>
        <taxon>Bacteria</taxon>
        <taxon>Bacillati</taxon>
        <taxon>Actinomycetota</taxon>
        <taxon>Actinomycetes</taxon>
        <taxon>Pseudonocardiales</taxon>
        <taxon>Pseudonocardiaceae</taxon>
        <taxon>Actinomycetospora</taxon>
        <taxon>environmental samples</taxon>
    </lineage>
</organism>
<dbReference type="InterPro" id="IPR011711">
    <property type="entry name" value="GntR_C"/>
</dbReference>
<evidence type="ECO:0000313" key="5">
    <source>
        <dbReference type="EMBL" id="CAA9213970.1"/>
    </source>
</evidence>
<keyword evidence="2" id="KW-0238">DNA-binding</keyword>
<sequence length="232" mass="24652">MSSAVPDTAVPGDAPALPEQVVLQLRERILSGVLRPGTFLRPDRLAVELGVSPTPVREALQALRADDLVRALARRGFVVAPLDRGDVVDLFAVQAHLTGELTARAAVALDADGLAVLRDLAARVDALIAAAPGEDLALAEAEHRFHAALNRAGGARKLAWLVGRAAHYLPPRFYTDREAWRTATVDAHRRLLAALAAGDAGTARAAMEGHVLDGRDLLVAHLEAVGFWDDTT</sequence>
<reference evidence="5" key="1">
    <citation type="submission" date="2020-02" db="EMBL/GenBank/DDBJ databases">
        <authorList>
            <person name="Meier V. D."/>
        </authorList>
    </citation>
    <scope>NUCLEOTIDE SEQUENCE</scope>
    <source>
        <strain evidence="5">AVDCRST_MAG54</strain>
    </source>
</reference>
<dbReference type="InterPro" id="IPR036388">
    <property type="entry name" value="WH-like_DNA-bd_sf"/>
</dbReference>
<dbReference type="SMART" id="SM00895">
    <property type="entry name" value="FCD"/>
    <property type="match status" value="1"/>
</dbReference>
<proteinExistence type="predicted"/>
<dbReference type="EMBL" id="CADCTH010000036">
    <property type="protein sequence ID" value="CAA9213970.1"/>
    <property type="molecule type" value="Genomic_DNA"/>
</dbReference>
<gene>
    <name evidence="5" type="ORF">AVDCRST_MAG54-248</name>
</gene>
<accession>A0A6J4H4V7</accession>
<dbReference type="InterPro" id="IPR008920">
    <property type="entry name" value="TF_FadR/GntR_C"/>
</dbReference>
<evidence type="ECO:0000256" key="2">
    <source>
        <dbReference type="ARBA" id="ARBA00023125"/>
    </source>
</evidence>
<dbReference type="PANTHER" id="PTHR43537:SF24">
    <property type="entry name" value="GLUCONATE OPERON TRANSCRIPTIONAL REPRESSOR"/>
    <property type="match status" value="1"/>
</dbReference>
<evidence type="ECO:0000256" key="1">
    <source>
        <dbReference type="ARBA" id="ARBA00023015"/>
    </source>
</evidence>
<dbReference type="Gene3D" id="1.10.10.10">
    <property type="entry name" value="Winged helix-like DNA-binding domain superfamily/Winged helix DNA-binding domain"/>
    <property type="match status" value="1"/>
</dbReference>
<evidence type="ECO:0000256" key="3">
    <source>
        <dbReference type="ARBA" id="ARBA00023163"/>
    </source>
</evidence>
<dbReference type="InterPro" id="IPR036390">
    <property type="entry name" value="WH_DNA-bd_sf"/>
</dbReference>
<keyword evidence="3" id="KW-0804">Transcription</keyword>
<dbReference type="GO" id="GO:0003677">
    <property type="term" value="F:DNA binding"/>
    <property type="evidence" value="ECO:0007669"/>
    <property type="project" value="UniProtKB-KW"/>
</dbReference>
<dbReference type="InterPro" id="IPR000524">
    <property type="entry name" value="Tscrpt_reg_HTH_GntR"/>
</dbReference>
<protein>
    <submittedName>
        <fullName evidence="5">Transcriptional regulator, GntR family</fullName>
    </submittedName>
</protein>
<dbReference type="PROSITE" id="PS50949">
    <property type="entry name" value="HTH_GNTR"/>
    <property type="match status" value="1"/>
</dbReference>
<keyword evidence="1" id="KW-0805">Transcription regulation</keyword>
<dbReference type="Pfam" id="PF00392">
    <property type="entry name" value="GntR"/>
    <property type="match status" value="1"/>
</dbReference>
<dbReference type="SUPFAM" id="SSF46785">
    <property type="entry name" value="Winged helix' DNA-binding domain"/>
    <property type="match status" value="1"/>
</dbReference>
<dbReference type="SUPFAM" id="SSF48008">
    <property type="entry name" value="GntR ligand-binding domain-like"/>
    <property type="match status" value="1"/>
</dbReference>
<dbReference type="GO" id="GO:0003700">
    <property type="term" value="F:DNA-binding transcription factor activity"/>
    <property type="evidence" value="ECO:0007669"/>
    <property type="project" value="InterPro"/>
</dbReference>
<dbReference type="Pfam" id="PF07729">
    <property type="entry name" value="FCD"/>
    <property type="match status" value="1"/>
</dbReference>
<name>A0A6J4H4V7_9PSEU</name>
<dbReference type="CDD" id="cd07377">
    <property type="entry name" value="WHTH_GntR"/>
    <property type="match status" value="1"/>
</dbReference>
<dbReference type="AlphaFoldDB" id="A0A6J4H4V7"/>
<dbReference type="SMART" id="SM00345">
    <property type="entry name" value="HTH_GNTR"/>
    <property type="match status" value="1"/>
</dbReference>
<evidence type="ECO:0000259" key="4">
    <source>
        <dbReference type="PROSITE" id="PS50949"/>
    </source>
</evidence>
<dbReference type="Gene3D" id="1.20.120.530">
    <property type="entry name" value="GntR ligand-binding domain-like"/>
    <property type="match status" value="1"/>
</dbReference>